<evidence type="ECO:0000256" key="2">
    <source>
        <dbReference type="ARBA" id="ARBA00022448"/>
    </source>
</evidence>
<comment type="subcellular location">
    <subcellularLocation>
        <location evidence="1">Membrane</location>
        <topology evidence="1">Single-pass type IV membrane protein</topology>
    </subcellularLocation>
</comment>
<gene>
    <name evidence="10" type="ORF">CDCA_CDCA09G2716</name>
</gene>
<dbReference type="Gene3D" id="1.20.58.400">
    <property type="entry name" value="t-snare proteins"/>
    <property type="match status" value="1"/>
</dbReference>
<protein>
    <submittedName>
        <fullName evidence="10">Uncharacterized protein</fullName>
    </submittedName>
</protein>
<keyword evidence="7 9" id="KW-0472">Membrane</keyword>
<dbReference type="CDD" id="cd15862">
    <property type="entry name" value="SNARE_Vti1"/>
    <property type="match status" value="1"/>
</dbReference>
<evidence type="ECO:0000256" key="6">
    <source>
        <dbReference type="ARBA" id="ARBA00023054"/>
    </source>
</evidence>
<feature type="transmembrane region" description="Helical" evidence="9">
    <location>
        <begin position="233"/>
        <end position="255"/>
    </location>
</feature>
<dbReference type="PANTHER" id="PTHR21230">
    <property type="entry name" value="VESICLE TRANSPORT V-SNARE PROTEIN VTI1-RELATED"/>
    <property type="match status" value="1"/>
</dbReference>
<evidence type="ECO:0000256" key="1">
    <source>
        <dbReference type="ARBA" id="ARBA00004211"/>
    </source>
</evidence>
<evidence type="ECO:0000256" key="3">
    <source>
        <dbReference type="ARBA" id="ARBA00022692"/>
    </source>
</evidence>
<dbReference type="GO" id="GO:0031201">
    <property type="term" value="C:SNARE complex"/>
    <property type="evidence" value="ECO:0007669"/>
    <property type="project" value="TreeGrafter"/>
</dbReference>
<dbReference type="GO" id="GO:0031902">
    <property type="term" value="C:late endosome membrane"/>
    <property type="evidence" value="ECO:0007669"/>
    <property type="project" value="TreeGrafter"/>
</dbReference>
<dbReference type="GO" id="GO:0000149">
    <property type="term" value="F:SNARE binding"/>
    <property type="evidence" value="ECO:0007669"/>
    <property type="project" value="TreeGrafter"/>
</dbReference>
<evidence type="ECO:0000313" key="11">
    <source>
        <dbReference type="Proteomes" id="UP001301350"/>
    </source>
</evidence>
<evidence type="ECO:0000256" key="5">
    <source>
        <dbReference type="ARBA" id="ARBA00022989"/>
    </source>
</evidence>
<dbReference type="PANTHER" id="PTHR21230:SF26">
    <property type="entry name" value="VESICLE TRANSPORT THROUGH INTERACTION WITH T-SNARES HOMOLOG 1A"/>
    <property type="match status" value="1"/>
</dbReference>
<dbReference type="GO" id="GO:0005484">
    <property type="term" value="F:SNAP receptor activity"/>
    <property type="evidence" value="ECO:0007669"/>
    <property type="project" value="TreeGrafter"/>
</dbReference>
<dbReference type="Proteomes" id="UP001301350">
    <property type="component" value="Unassembled WGS sequence"/>
</dbReference>
<name>A0AAV9IX14_CYACA</name>
<evidence type="ECO:0000256" key="4">
    <source>
        <dbReference type="ARBA" id="ARBA00022927"/>
    </source>
</evidence>
<keyword evidence="11" id="KW-1185">Reference proteome</keyword>
<dbReference type="GO" id="GO:0006906">
    <property type="term" value="P:vesicle fusion"/>
    <property type="evidence" value="ECO:0007669"/>
    <property type="project" value="TreeGrafter"/>
</dbReference>
<dbReference type="Gene3D" id="1.20.5.110">
    <property type="match status" value="1"/>
</dbReference>
<sequence>MFPAGKRPSVQGVSVLRRYERELLEVLGKGRSALHILQRGGGAATADESLRAAQMALQVANDILAQMELEVRTCEGDEDERAAADTLMDTCRQLVARYRRELGTTRSTALRAQLLGNGHGASSAVPLLNGEAAAAAAAADGEPGADAATVSRGQRRQMTDASTKLLKASRQLQDSKRVLTETEHLGADILMDLEAQGQTLEKSRDRLQGTDGRLQTGRGLISAMERTERARRLLYIGLIGVAILVLAVVLGRHFWPASKPAAVSAAPGTLQNHTKP</sequence>
<reference evidence="10 11" key="1">
    <citation type="submission" date="2022-07" db="EMBL/GenBank/DDBJ databases">
        <title>Genome-wide signatures of adaptation to extreme environments.</title>
        <authorList>
            <person name="Cho C.H."/>
            <person name="Yoon H.S."/>
        </authorList>
    </citation>
    <scope>NUCLEOTIDE SEQUENCE [LARGE SCALE GENOMIC DNA]</scope>
    <source>
        <strain evidence="10 11">DBV 063 E5</strain>
    </source>
</reference>
<evidence type="ECO:0000256" key="9">
    <source>
        <dbReference type="SAM" id="Phobius"/>
    </source>
</evidence>
<dbReference type="AlphaFoldDB" id="A0AAV9IX14"/>
<evidence type="ECO:0000256" key="7">
    <source>
        <dbReference type="ARBA" id="ARBA00023136"/>
    </source>
</evidence>
<dbReference type="EMBL" id="JANCYW010000009">
    <property type="protein sequence ID" value="KAK4536691.1"/>
    <property type="molecule type" value="Genomic_DNA"/>
</dbReference>
<dbReference type="GO" id="GO:0012507">
    <property type="term" value="C:ER to Golgi transport vesicle membrane"/>
    <property type="evidence" value="ECO:0007669"/>
    <property type="project" value="TreeGrafter"/>
</dbReference>
<keyword evidence="6" id="KW-0175">Coiled coil</keyword>
<keyword evidence="4" id="KW-0653">Protein transport</keyword>
<comment type="caution">
    <text evidence="10">The sequence shown here is derived from an EMBL/GenBank/DDBJ whole genome shotgun (WGS) entry which is preliminary data.</text>
</comment>
<proteinExistence type="predicted"/>
<dbReference type="Pfam" id="PF12352">
    <property type="entry name" value="V-SNARE_C"/>
    <property type="match status" value="1"/>
</dbReference>
<dbReference type="GO" id="GO:0005789">
    <property type="term" value="C:endoplasmic reticulum membrane"/>
    <property type="evidence" value="ECO:0007669"/>
    <property type="project" value="TreeGrafter"/>
</dbReference>
<dbReference type="SUPFAM" id="SSF58038">
    <property type="entry name" value="SNARE fusion complex"/>
    <property type="match status" value="1"/>
</dbReference>
<evidence type="ECO:0000256" key="8">
    <source>
        <dbReference type="SAM" id="MobiDB-lite"/>
    </source>
</evidence>
<dbReference type="GO" id="GO:0005794">
    <property type="term" value="C:Golgi apparatus"/>
    <property type="evidence" value="ECO:0007669"/>
    <property type="project" value="TreeGrafter"/>
</dbReference>
<dbReference type="InterPro" id="IPR038407">
    <property type="entry name" value="v-SNARE_N_sf"/>
</dbReference>
<feature type="region of interest" description="Disordered" evidence="8">
    <location>
        <begin position="138"/>
        <end position="160"/>
    </location>
</feature>
<feature type="compositionally biased region" description="Low complexity" evidence="8">
    <location>
        <begin position="138"/>
        <end position="148"/>
    </location>
</feature>
<accession>A0AAV9IX14</accession>
<evidence type="ECO:0000313" key="10">
    <source>
        <dbReference type="EMBL" id="KAK4536691.1"/>
    </source>
</evidence>
<keyword evidence="2" id="KW-0813">Transport</keyword>
<organism evidence="10 11">
    <name type="scientific">Cyanidium caldarium</name>
    <name type="common">Red alga</name>
    <dbReference type="NCBI Taxonomy" id="2771"/>
    <lineage>
        <taxon>Eukaryota</taxon>
        <taxon>Rhodophyta</taxon>
        <taxon>Bangiophyceae</taxon>
        <taxon>Cyanidiales</taxon>
        <taxon>Cyanidiaceae</taxon>
        <taxon>Cyanidium</taxon>
    </lineage>
</organism>
<dbReference type="GO" id="GO:0015031">
    <property type="term" value="P:protein transport"/>
    <property type="evidence" value="ECO:0007669"/>
    <property type="project" value="UniProtKB-KW"/>
</dbReference>
<keyword evidence="5 9" id="KW-1133">Transmembrane helix</keyword>
<keyword evidence="3 9" id="KW-0812">Transmembrane</keyword>